<dbReference type="Pfam" id="PF01612">
    <property type="entry name" value="DNA_pol_A_exo1"/>
    <property type="match status" value="1"/>
</dbReference>
<feature type="domain" description="3'-5' exonuclease" evidence="4">
    <location>
        <begin position="83"/>
        <end position="211"/>
    </location>
</feature>
<dbReference type="InterPro" id="IPR012337">
    <property type="entry name" value="RNaseH-like_sf"/>
</dbReference>
<dbReference type="SUPFAM" id="SSF53098">
    <property type="entry name" value="Ribonuclease H-like"/>
    <property type="match status" value="1"/>
</dbReference>
<dbReference type="PANTHER" id="PTHR13620">
    <property type="entry name" value="3-5 EXONUCLEASE"/>
    <property type="match status" value="1"/>
</dbReference>
<dbReference type="InterPro" id="IPR002562">
    <property type="entry name" value="3'-5'_exonuclease_dom"/>
</dbReference>
<accession>A0A0K9NYT4</accession>
<evidence type="ECO:0000256" key="3">
    <source>
        <dbReference type="SAM" id="Phobius"/>
    </source>
</evidence>
<dbReference type="Gene3D" id="3.30.420.10">
    <property type="entry name" value="Ribonuclease H-like superfamily/Ribonuclease H"/>
    <property type="match status" value="1"/>
</dbReference>
<reference evidence="6" key="1">
    <citation type="journal article" date="2016" name="Nature">
        <title>The genome of the seagrass Zostera marina reveals angiosperm adaptation to the sea.</title>
        <authorList>
            <person name="Olsen J.L."/>
            <person name="Rouze P."/>
            <person name="Verhelst B."/>
            <person name="Lin Y.-C."/>
            <person name="Bayer T."/>
            <person name="Collen J."/>
            <person name="Dattolo E."/>
            <person name="De Paoli E."/>
            <person name="Dittami S."/>
            <person name="Maumus F."/>
            <person name="Michel G."/>
            <person name="Kersting A."/>
            <person name="Lauritano C."/>
            <person name="Lohaus R."/>
            <person name="Toepel M."/>
            <person name="Tonon T."/>
            <person name="Vanneste K."/>
            <person name="Amirebrahimi M."/>
            <person name="Brakel J."/>
            <person name="Bostroem C."/>
            <person name="Chovatia M."/>
            <person name="Grimwood J."/>
            <person name="Jenkins J.W."/>
            <person name="Jueterbock A."/>
            <person name="Mraz A."/>
            <person name="Stam W.T."/>
            <person name="Tice H."/>
            <person name="Bornberg-Bauer E."/>
            <person name="Green P.J."/>
            <person name="Pearson G.A."/>
            <person name="Procaccini G."/>
            <person name="Duarte C.M."/>
            <person name="Schmutz J."/>
            <person name="Reusch T.B.H."/>
            <person name="Van de Peer Y."/>
        </authorList>
    </citation>
    <scope>NUCLEOTIDE SEQUENCE [LARGE SCALE GENOMIC DNA]</scope>
    <source>
        <strain evidence="6">cv. Finnish</strain>
    </source>
</reference>
<dbReference type="InterPro" id="IPR051132">
    <property type="entry name" value="3-5_Exonuclease_domain"/>
</dbReference>
<keyword evidence="3" id="KW-0812">Transmembrane</keyword>
<dbReference type="OrthoDB" id="756480at2759"/>
<dbReference type="Proteomes" id="UP000036987">
    <property type="component" value="Unassembled WGS sequence"/>
</dbReference>
<keyword evidence="3" id="KW-0472">Membrane</keyword>
<evidence type="ECO:0000313" key="5">
    <source>
        <dbReference type="EMBL" id="KMZ61132.1"/>
    </source>
</evidence>
<keyword evidence="3" id="KW-1133">Transmembrane helix</keyword>
<dbReference type="AlphaFoldDB" id="A0A0K9NYT4"/>
<dbReference type="GO" id="GO:0005737">
    <property type="term" value="C:cytoplasm"/>
    <property type="evidence" value="ECO:0000318"/>
    <property type="project" value="GO_Central"/>
</dbReference>
<sequence>MYPEEEQDPRTITIRRSWTRCYRKAYTVKCLNKIIYTIATSDTDEVDCWIANIRSIYKLKDFFVGLGIQWRAFSNTTNRQTLVGRIATIQICVENSCLIYQLLYGSHFPNSLRNFLEDDGIIFAVSRMNIDQAMLSSRLGIHLTRPFEVSYHPSNGKQYSMEQMARMFLGFVGYPGEIKPVKISRSNWERKKLSMAQVTYATVDAYISLHLGFVLYRIKMMNRSR</sequence>
<gene>
    <name evidence="5" type="ORF">ZOSMA_54G00630</name>
</gene>
<dbReference type="EMBL" id="LFYR01001529">
    <property type="protein sequence ID" value="KMZ61132.1"/>
    <property type="molecule type" value="Genomic_DNA"/>
</dbReference>
<dbReference type="STRING" id="29655.A0A0K9NYT4"/>
<name>A0A0K9NYT4_ZOSMR</name>
<evidence type="ECO:0000256" key="1">
    <source>
        <dbReference type="ARBA" id="ARBA00022722"/>
    </source>
</evidence>
<dbReference type="GO" id="GO:0003676">
    <property type="term" value="F:nucleic acid binding"/>
    <property type="evidence" value="ECO:0007669"/>
    <property type="project" value="InterPro"/>
</dbReference>
<organism evidence="5 6">
    <name type="scientific">Zostera marina</name>
    <name type="common">Eelgrass</name>
    <dbReference type="NCBI Taxonomy" id="29655"/>
    <lineage>
        <taxon>Eukaryota</taxon>
        <taxon>Viridiplantae</taxon>
        <taxon>Streptophyta</taxon>
        <taxon>Embryophyta</taxon>
        <taxon>Tracheophyta</taxon>
        <taxon>Spermatophyta</taxon>
        <taxon>Magnoliopsida</taxon>
        <taxon>Liliopsida</taxon>
        <taxon>Zosteraceae</taxon>
        <taxon>Zostera</taxon>
    </lineage>
</organism>
<feature type="transmembrane region" description="Helical" evidence="3">
    <location>
        <begin position="198"/>
        <end position="216"/>
    </location>
</feature>
<protein>
    <recommendedName>
        <fullName evidence="4">3'-5' exonuclease domain-containing protein</fullName>
    </recommendedName>
</protein>
<dbReference type="GO" id="GO:0008408">
    <property type="term" value="F:3'-5' exonuclease activity"/>
    <property type="evidence" value="ECO:0000318"/>
    <property type="project" value="GO_Central"/>
</dbReference>
<evidence type="ECO:0000313" key="6">
    <source>
        <dbReference type="Proteomes" id="UP000036987"/>
    </source>
</evidence>
<dbReference type="GO" id="GO:0006139">
    <property type="term" value="P:nucleobase-containing compound metabolic process"/>
    <property type="evidence" value="ECO:0007669"/>
    <property type="project" value="InterPro"/>
</dbReference>
<comment type="caution">
    <text evidence="5">The sequence shown here is derived from an EMBL/GenBank/DDBJ whole genome shotgun (WGS) entry which is preliminary data.</text>
</comment>
<evidence type="ECO:0000256" key="2">
    <source>
        <dbReference type="ARBA" id="ARBA00022801"/>
    </source>
</evidence>
<keyword evidence="2" id="KW-0378">Hydrolase</keyword>
<dbReference type="GO" id="GO:0005634">
    <property type="term" value="C:nucleus"/>
    <property type="evidence" value="ECO:0000318"/>
    <property type="project" value="GO_Central"/>
</dbReference>
<dbReference type="InterPro" id="IPR036397">
    <property type="entry name" value="RNaseH_sf"/>
</dbReference>
<keyword evidence="1" id="KW-0540">Nuclease</keyword>
<dbReference type="PANTHER" id="PTHR13620:SF121">
    <property type="entry name" value="EMB|CAB82946.1-RELATED"/>
    <property type="match status" value="1"/>
</dbReference>
<keyword evidence="6" id="KW-1185">Reference proteome</keyword>
<proteinExistence type="predicted"/>
<dbReference type="CDD" id="cd06141">
    <property type="entry name" value="WRN_exo"/>
    <property type="match status" value="1"/>
</dbReference>
<evidence type="ECO:0000259" key="4">
    <source>
        <dbReference type="Pfam" id="PF01612"/>
    </source>
</evidence>